<dbReference type="Proteomes" id="UP000654075">
    <property type="component" value="Unassembled WGS sequence"/>
</dbReference>
<evidence type="ECO:0000256" key="2">
    <source>
        <dbReference type="SAM" id="Phobius"/>
    </source>
</evidence>
<keyword evidence="2" id="KW-0472">Membrane</keyword>
<gene>
    <name evidence="3" type="ORF">PGLA1383_LOCUS39355</name>
</gene>
<reference evidence="3" key="1">
    <citation type="submission" date="2021-02" db="EMBL/GenBank/DDBJ databases">
        <authorList>
            <person name="Dougan E. K."/>
            <person name="Rhodes N."/>
            <person name="Thang M."/>
            <person name="Chan C."/>
        </authorList>
    </citation>
    <scope>NUCLEOTIDE SEQUENCE</scope>
</reference>
<feature type="region of interest" description="Disordered" evidence="1">
    <location>
        <begin position="134"/>
        <end position="208"/>
    </location>
</feature>
<name>A0A813GAA0_POLGL</name>
<evidence type="ECO:0000313" key="3">
    <source>
        <dbReference type="EMBL" id="CAE8621838.1"/>
    </source>
</evidence>
<feature type="transmembrane region" description="Helical" evidence="2">
    <location>
        <begin position="262"/>
        <end position="284"/>
    </location>
</feature>
<feature type="compositionally biased region" description="Basic and acidic residues" evidence="1">
    <location>
        <begin position="197"/>
        <end position="208"/>
    </location>
</feature>
<comment type="caution">
    <text evidence="3">The sequence shown here is derived from an EMBL/GenBank/DDBJ whole genome shotgun (WGS) entry which is preliminary data.</text>
</comment>
<sequence length="288" mass="31901">MTMPGEPQEAEQAVVVATGLGSAMQKLVDWLRMMCSSSWPHLQNAASWLQQAAANLGLTAHRSSCQVSSASKDDVVEMKWEVLQQPTPQKWLHHFGRPAGCQVFKTLLDKPEVMPEYQSKEESPLPAVMLEAAVTAASSSQETKSADELEEAPRDECCRGNHSEVQEMQQSQKNNVAQADEAVEAPSTQDLESASLPEREDARPGLVENDKTWPSALAMLYFDECESTASQVSTGSAPARPSRPSFAEMLRIQASSLFRVCYFPFLGCFKHHLFVEFLLFVGLFTMRK</sequence>
<proteinExistence type="predicted"/>
<evidence type="ECO:0000313" key="4">
    <source>
        <dbReference type="Proteomes" id="UP000654075"/>
    </source>
</evidence>
<keyword evidence="2" id="KW-1133">Transmembrane helix</keyword>
<protein>
    <submittedName>
        <fullName evidence="3">Uncharacterized protein</fullName>
    </submittedName>
</protein>
<feature type="compositionally biased region" description="Polar residues" evidence="1">
    <location>
        <begin position="166"/>
        <end position="177"/>
    </location>
</feature>
<dbReference type="AlphaFoldDB" id="A0A813GAA0"/>
<feature type="compositionally biased region" description="Basic and acidic residues" evidence="1">
    <location>
        <begin position="144"/>
        <end position="165"/>
    </location>
</feature>
<dbReference type="EMBL" id="CAJNNV010027831">
    <property type="protein sequence ID" value="CAE8621838.1"/>
    <property type="molecule type" value="Genomic_DNA"/>
</dbReference>
<organism evidence="3 4">
    <name type="scientific">Polarella glacialis</name>
    <name type="common">Dinoflagellate</name>
    <dbReference type="NCBI Taxonomy" id="89957"/>
    <lineage>
        <taxon>Eukaryota</taxon>
        <taxon>Sar</taxon>
        <taxon>Alveolata</taxon>
        <taxon>Dinophyceae</taxon>
        <taxon>Suessiales</taxon>
        <taxon>Suessiaceae</taxon>
        <taxon>Polarella</taxon>
    </lineage>
</organism>
<evidence type="ECO:0000256" key="1">
    <source>
        <dbReference type="SAM" id="MobiDB-lite"/>
    </source>
</evidence>
<keyword evidence="2" id="KW-0812">Transmembrane</keyword>
<keyword evidence="4" id="KW-1185">Reference proteome</keyword>
<accession>A0A813GAA0</accession>